<dbReference type="PANTHER" id="PTHR22916">
    <property type="entry name" value="GLYCOSYLTRANSFERASE"/>
    <property type="match status" value="1"/>
</dbReference>
<dbReference type="AlphaFoldDB" id="A0A5C7BDY5"/>
<keyword evidence="2" id="KW-0808">Transferase</keyword>
<dbReference type="Pfam" id="PF00535">
    <property type="entry name" value="Glycos_transf_2"/>
    <property type="match status" value="1"/>
</dbReference>
<dbReference type="Gene3D" id="3.90.550.10">
    <property type="entry name" value="Spore Coat Polysaccharide Biosynthesis Protein SpsA, Chain A"/>
    <property type="match status" value="1"/>
</dbReference>
<keyword evidence="3" id="KW-1185">Reference proteome</keyword>
<protein>
    <submittedName>
        <fullName evidence="2">Glycosyltransferase family 2 protein</fullName>
    </submittedName>
</protein>
<organism evidence="2 3">
    <name type="scientific">Psychroserpens burtonensis</name>
    <dbReference type="NCBI Taxonomy" id="49278"/>
    <lineage>
        <taxon>Bacteria</taxon>
        <taxon>Pseudomonadati</taxon>
        <taxon>Bacteroidota</taxon>
        <taxon>Flavobacteriia</taxon>
        <taxon>Flavobacteriales</taxon>
        <taxon>Flavobacteriaceae</taxon>
        <taxon>Psychroserpens</taxon>
    </lineage>
</organism>
<evidence type="ECO:0000313" key="3">
    <source>
        <dbReference type="Proteomes" id="UP000321938"/>
    </source>
</evidence>
<gene>
    <name evidence="2" type="ORF">ES692_00175</name>
</gene>
<accession>A0A5C7BDY5</accession>
<evidence type="ECO:0000259" key="1">
    <source>
        <dbReference type="Pfam" id="PF00535"/>
    </source>
</evidence>
<feature type="domain" description="Glycosyltransferase 2-like" evidence="1">
    <location>
        <begin position="23"/>
        <end position="122"/>
    </location>
</feature>
<dbReference type="STRING" id="1123037.GCA_000425305_00738"/>
<dbReference type="PANTHER" id="PTHR22916:SF3">
    <property type="entry name" value="UDP-GLCNAC:BETAGAL BETA-1,3-N-ACETYLGLUCOSAMINYLTRANSFERASE-LIKE PROTEIN 1"/>
    <property type="match status" value="1"/>
</dbReference>
<dbReference type="InterPro" id="IPR029044">
    <property type="entry name" value="Nucleotide-diphossugar_trans"/>
</dbReference>
<reference evidence="2 3" key="1">
    <citation type="submission" date="2019-08" db="EMBL/GenBank/DDBJ databases">
        <title>Genome of Psychroserpens burtonensis ACAM 167.</title>
        <authorList>
            <person name="Bowman J.P."/>
        </authorList>
    </citation>
    <scope>NUCLEOTIDE SEQUENCE [LARGE SCALE GENOMIC DNA]</scope>
    <source>
        <strain evidence="2 3">ACAM 167</strain>
    </source>
</reference>
<comment type="caution">
    <text evidence="2">The sequence shown here is derived from an EMBL/GenBank/DDBJ whole genome shotgun (WGS) entry which is preliminary data.</text>
</comment>
<dbReference type="CDD" id="cd00761">
    <property type="entry name" value="Glyco_tranf_GTA_type"/>
    <property type="match status" value="1"/>
</dbReference>
<sequence>MNLRQFIPSLEPIKDKDFNFTFSVFTPLYNAEKTIERVHQSLLNQSFTDFEWIIINDGSSDKSHDVIQNIVASSPLTINYINNASNKHKMACFFQAIHIANGRLFLTFDADDECLPDSLEIFNTEYYTLSKEQRSDIIAVTGLCKDQNGNTIGSQFPSNPLISNPFEIKAIKNIKGEKWGFTRTTHLQSIKFDDCFIVNGFMMEGIIWNLLAKHGYQTKYINTVVRIYHTNVANSISSVGDDKTALGSVVYYVALYNWFFKSHARKAPMFFFKRLYFLLSKSKFLDLNLKNYTTSIDSFLIKFLVVLLWPFRKFFK</sequence>
<dbReference type="SUPFAM" id="SSF53448">
    <property type="entry name" value="Nucleotide-diphospho-sugar transferases"/>
    <property type="match status" value="1"/>
</dbReference>
<dbReference type="OrthoDB" id="9810303at2"/>
<name>A0A5C7BDY5_9FLAO</name>
<dbReference type="InterPro" id="IPR001173">
    <property type="entry name" value="Glyco_trans_2-like"/>
</dbReference>
<dbReference type="Proteomes" id="UP000321938">
    <property type="component" value="Unassembled WGS sequence"/>
</dbReference>
<dbReference type="EMBL" id="VOSB01000001">
    <property type="protein sequence ID" value="TXE20248.1"/>
    <property type="molecule type" value="Genomic_DNA"/>
</dbReference>
<dbReference type="RefSeq" id="WP_028870977.1">
    <property type="nucleotide sequence ID" value="NZ_VOSB01000001.1"/>
</dbReference>
<evidence type="ECO:0000313" key="2">
    <source>
        <dbReference type="EMBL" id="TXE20248.1"/>
    </source>
</evidence>
<proteinExistence type="predicted"/>
<dbReference type="GO" id="GO:0016758">
    <property type="term" value="F:hexosyltransferase activity"/>
    <property type="evidence" value="ECO:0007669"/>
    <property type="project" value="UniProtKB-ARBA"/>
</dbReference>